<dbReference type="InterPro" id="IPR049046">
    <property type="entry name" value="Beta-AFase-like_GH127_middle"/>
</dbReference>
<sequence>MKHIKTFNSVVILATLAGAGSATPKIAPKVQSFPLTGVRLLDGPFQHAQKLDRDYLLALDPDRLLHNFRTNAGLAAKAPIYGGWESAGVAGHTFGHYLSAMSMMYQSTGDARLKQKIDYCVDEIALCQEKSGDGYVSAIPDGRAMFNDVKAGHGDGVHRGWVPWYTMHKLFAGLRDAYQLAGNPKAKTCLIKLSDWAIGVTRNLSDEQWAIMLTQEHGGMNETLADVYAITGEQKYLDLAHKFSQRALLDPMSERKDILDGWHANTQIPKVIGFERIYELTGDPRYGGAAHFFWETVIQNRTFAIGGNSDHEHFFDPADTKDHLSGETAENCNVYNMLKLTRDFYEVDPSEAWMEYYERALFNQILSSQDPVKGGFNYLNSLKPGGFKVYSNPTTAFWCCVGTGMENHAKYGDTIYFHDDSTLFVNLFIASRVRWAAKGLTLTQNTRFPDADTTELKVAAAKPTAFTLKLREPAWTTGASLSVNGKPQKLTHGPGGYTSIARTWKNGDVVTWRMPMHLQSEPLHDSPRQRAILYGPIVLAGDMGREGMDRISDYVDDQTIDSNFPAPAAPAMVSNIDWNTSTAWTKNIHRAPGSSLAFEARGIGQNTSGQETRIKLIPFSRAQHIRYNVYWDIETPSDWQAKRDALDVEERRQRDLAARTLDEFRPNEQQSETDHGLAGEKTEAGNALGRKYRHATDGGYFEFHLKTDPTVDNELVVTYWGSESGNRVFDLLVDGQTIASQILLDNKPNEFFDKSYAIPSALTHGKRTVTVRFAAHPGAMAGGIFGVRMVKASADR</sequence>
<evidence type="ECO:0000313" key="3">
    <source>
        <dbReference type="Proteomes" id="UP000287394"/>
    </source>
</evidence>
<gene>
    <name evidence="2" type="ORF">CCAX7_40700</name>
</gene>
<dbReference type="AlphaFoldDB" id="A0A402D6D1"/>
<dbReference type="KEGG" id="ccot:CCAX7_40700"/>
<name>A0A402D6D1_9BACT</name>
<dbReference type="Pfam" id="PF20736">
    <property type="entry name" value="Glyco_hydro127M"/>
    <property type="match status" value="1"/>
</dbReference>
<dbReference type="PANTHER" id="PTHR31151">
    <property type="entry name" value="PROLINE-TRNA LIGASE (DUF1680)"/>
    <property type="match status" value="1"/>
</dbReference>
<dbReference type="EMBL" id="AP025739">
    <property type="protein sequence ID" value="BDI32019.1"/>
    <property type="molecule type" value="Genomic_DNA"/>
</dbReference>
<proteinExistence type="predicted"/>
<dbReference type="InterPro" id="IPR046544">
    <property type="entry name" value="GH146_SB_dom"/>
</dbReference>
<evidence type="ECO:0000256" key="1">
    <source>
        <dbReference type="SAM" id="MobiDB-lite"/>
    </source>
</evidence>
<evidence type="ECO:0000313" key="2">
    <source>
        <dbReference type="EMBL" id="BDI32019.1"/>
    </source>
</evidence>
<dbReference type="PANTHER" id="PTHR31151:SF0">
    <property type="entry name" value="PROLINE-TRNA LIGASE (DUF1680)"/>
    <property type="match status" value="1"/>
</dbReference>
<reference evidence="2 3" key="1">
    <citation type="journal article" date="2019" name="Int. J. Syst. Evol. Microbiol.">
        <title>Capsulimonas corticalis gen. nov., sp. nov., an aerobic capsulated bacterium, of a novel bacterial order, Capsulimonadales ord. nov., of the class Armatimonadia of the phylum Armatimonadetes.</title>
        <authorList>
            <person name="Li J."/>
            <person name="Kudo C."/>
            <person name="Tonouchi A."/>
        </authorList>
    </citation>
    <scope>NUCLEOTIDE SEQUENCE [LARGE SCALE GENOMIC DNA]</scope>
    <source>
        <strain evidence="2 3">AX-7</strain>
    </source>
</reference>
<dbReference type="InterPro" id="IPR012878">
    <property type="entry name" value="Beta-AFase-like_GH127_cat"/>
</dbReference>
<feature type="region of interest" description="Disordered" evidence="1">
    <location>
        <begin position="660"/>
        <end position="681"/>
    </location>
</feature>
<dbReference type="Pfam" id="PF20620">
    <property type="entry name" value="DUF6805"/>
    <property type="match status" value="1"/>
</dbReference>
<keyword evidence="3" id="KW-1185">Reference proteome</keyword>
<dbReference type="RefSeq" id="WP_119325021.1">
    <property type="nucleotide sequence ID" value="NZ_AP025739.1"/>
</dbReference>
<dbReference type="InterPro" id="IPR008928">
    <property type="entry name" value="6-hairpin_glycosidase_sf"/>
</dbReference>
<dbReference type="Pfam" id="PF07944">
    <property type="entry name" value="Beta-AFase-like_GH127_cat"/>
    <property type="match status" value="1"/>
</dbReference>
<protein>
    <submittedName>
        <fullName evidence="2">Glycosyl hydrolase</fullName>
    </submittedName>
</protein>
<organism evidence="2 3">
    <name type="scientific">Capsulimonas corticalis</name>
    <dbReference type="NCBI Taxonomy" id="2219043"/>
    <lineage>
        <taxon>Bacteria</taxon>
        <taxon>Bacillati</taxon>
        <taxon>Armatimonadota</taxon>
        <taxon>Armatimonadia</taxon>
        <taxon>Capsulimonadales</taxon>
        <taxon>Capsulimonadaceae</taxon>
        <taxon>Capsulimonas</taxon>
    </lineage>
</organism>
<dbReference type="GO" id="GO:0005975">
    <property type="term" value="P:carbohydrate metabolic process"/>
    <property type="evidence" value="ECO:0007669"/>
    <property type="project" value="InterPro"/>
</dbReference>
<dbReference type="GO" id="GO:0016787">
    <property type="term" value="F:hydrolase activity"/>
    <property type="evidence" value="ECO:0007669"/>
    <property type="project" value="UniProtKB-KW"/>
</dbReference>
<dbReference type="OrthoDB" id="9757939at2"/>
<dbReference type="Proteomes" id="UP000287394">
    <property type="component" value="Chromosome"/>
</dbReference>
<keyword evidence="2" id="KW-0378">Hydrolase</keyword>
<dbReference type="SUPFAM" id="SSF48208">
    <property type="entry name" value="Six-hairpin glycosidases"/>
    <property type="match status" value="1"/>
</dbReference>
<accession>A0A402D6D1</accession>